<keyword evidence="9 10" id="KW-0472">Membrane</keyword>
<reference evidence="12" key="2">
    <citation type="submission" date="2020-05" db="UniProtKB">
        <authorList>
            <consortium name="EnsemblMetazoa"/>
        </authorList>
    </citation>
    <scope>IDENTIFICATION</scope>
    <source>
        <strain evidence="12">wikel</strain>
    </source>
</reference>
<dbReference type="PANTHER" id="PTHR11214:SF334">
    <property type="entry name" value="HEXOSYLTRANSFERASE"/>
    <property type="match status" value="1"/>
</dbReference>
<dbReference type="InParanoid" id="B7PKA6"/>
<evidence type="ECO:0000256" key="10">
    <source>
        <dbReference type="RuleBase" id="RU363063"/>
    </source>
</evidence>
<sequence length="322" mass="36734">MCFDFYTKPFLMQVLRHRLVRRRQLIGTLSAAAVLAVFGVCIIFHGSYIFVFHSGSLRTLQPQNVSHLLLGNRSYHTYIPYIINQEMLCGSDAVDYLFVVMSAIENFESRVAVREAWGKEAIVFARGRLVFLVGKNVASQYYNLLEDESHDSVDIVQVDLLDIAENHVLKTVAMLQWTRKHCPQARFVVKTQDATFVHIANLLKTTHSKVEDALYADMTPDTNNRNLEWMIASKVYARNDFNSGMYIIGGRVVELLYKATGHVKPVHYDDRYLTELCAVSVGVPRFPIKGIDGSSHYSICMASDALFIYPVTAWRIPELWRD</sequence>
<dbReference type="InterPro" id="IPR002659">
    <property type="entry name" value="Glyco_trans_31"/>
</dbReference>
<dbReference type="EMBL" id="ABJB010743130">
    <property type="status" value="NOT_ANNOTATED_CDS"/>
    <property type="molecule type" value="Genomic_DNA"/>
</dbReference>
<evidence type="ECO:0000256" key="2">
    <source>
        <dbReference type="ARBA" id="ARBA00008661"/>
    </source>
</evidence>
<gene>
    <name evidence="11" type="ORF">IscW_ISCW006525</name>
</gene>
<keyword evidence="3 10" id="KW-0328">Glycosyltransferase</keyword>
<dbReference type="AlphaFoldDB" id="B7PKA6"/>
<dbReference type="PaxDb" id="6945-B7PKA6"/>
<dbReference type="EC" id="2.4.1.-" evidence="10"/>
<dbReference type="GO" id="GO:0016758">
    <property type="term" value="F:hexosyltransferase activity"/>
    <property type="evidence" value="ECO:0007669"/>
    <property type="project" value="InterPro"/>
</dbReference>
<dbReference type="EnsemblMetazoa" id="ISCW006525-RA">
    <property type="protein sequence ID" value="ISCW006525-PA"/>
    <property type="gene ID" value="ISCW006525"/>
</dbReference>
<evidence type="ECO:0000256" key="1">
    <source>
        <dbReference type="ARBA" id="ARBA00004323"/>
    </source>
</evidence>
<dbReference type="VEuPathDB" id="VectorBase:ISCP_031678"/>
<evidence type="ECO:0000256" key="5">
    <source>
        <dbReference type="ARBA" id="ARBA00022692"/>
    </source>
</evidence>
<keyword evidence="5 10" id="KW-0812">Transmembrane</keyword>
<name>B7PKA6_IXOSC</name>
<evidence type="ECO:0000313" key="11">
    <source>
        <dbReference type="EMBL" id="EEC07028.1"/>
    </source>
</evidence>
<keyword evidence="8 10" id="KW-0333">Golgi apparatus</keyword>
<evidence type="ECO:0000313" key="13">
    <source>
        <dbReference type="Proteomes" id="UP000001555"/>
    </source>
</evidence>
<evidence type="ECO:0000256" key="9">
    <source>
        <dbReference type="ARBA" id="ARBA00023136"/>
    </source>
</evidence>
<protein>
    <recommendedName>
        <fullName evidence="10">Hexosyltransferase</fullName>
        <ecNumber evidence="10">2.4.1.-</ecNumber>
    </recommendedName>
</protein>
<keyword evidence="4 11" id="KW-0808">Transferase</keyword>
<proteinExistence type="inferred from homology"/>
<keyword evidence="7 10" id="KW-1133">Transmembrane helix</keyword>
<evidence type="ECO:0000256" key="7">
    <source>
        <dbReference type="ARBA" id="ARBA00022989"/>
    </source>
</evidence>
<accession>B7PKA6</accession>
<dbReference type="GO" id="GO:0000139">
    <property type="term" value="C:Golgi membrane"/>
    <property type="evidence" value="ECO:0000318"/>
    <property type="project" value="GO_Central"/>
</dbReference>
<dbReference type="EMBL" id="DS731904">
    <property type="protein sequence ID" value="EEC07028.1"/>
    <property type="molecule type" value="Genomic_DNA"/>
</dbReference>
<dbReference type="VEuPathDB" id="VectorBase:ISCW006525"/>
<feature type="transmembrane region" description="Helical" evidence="10">
    <location>
        <begin position="25"/>
        <end position="51"/>
    </location>
</feature>
<comment type="subcellular location">
    <subcellularLocation>
        <location evidence="1 10">Golgi apparatus membrane</location>
        <topology evidence="1 10">Single-pass type II membrane protein</topology>
    </subcellularLocation>
</comment>
<evidence type="ECO:0000256" key="8">
    <source>
        <dbReference type="ARBA" id="ARBA00023034"/>
    </source>
</evidence>
<evidence type="ECO:0000313" key="12">
    <source>
        <dbReference type="EnsemblMetazoa" id="ISCW006525-PA"/>
    </source>
</evidence>
<dbReference type="STRING" id="6945.B7PKA6"/>
<evidence type="ECO:0000256" key="4">
    <source>
        <dbReference type="ARBA" id="ARBA00022679"/>
    </source>
</evidence>
<dbReference type="Gene3D" id="3.90.550.50">
    <property type="match status" value="1"/>
</dbReference>
<dbReference type="OrthoDB" id="5512589at2759"/>
<keyword evidence="13" id="KW-1185">Reference proteome</keyword>
<dbReference type="Proteomes" id="UP000001555">
    <property type="component" value="Unassembled WGS sequence"/>
</dbReference>
<feature type="non-terminal residue" evidence="11">
    <location>
        <position position="322"/>
    </location>
</feature>
<evidence type="ECO:0000256" key="6">
    <source>
        <dbReference type="ARBA" id="ARBA00022968"/>
    </source>
</evidence>
<comment type="similarity">
    <text evidence="2 10">Belongs to the glycosyltransferase 31 family.</text>
</comment>
<reference evidence="11 13" key="1">
    <citation type="submission" date="2008-03" db="EMBL/GenBank/DDBJ databases">
        <title>Annotation of Ixodes scapularis.</title>
        <authorList>
            <consortium name="Ixodes scapularis Genome Project Consortium"/>
            <person name="Caler E."/>
            <person name="Hannick L.I."/>
            <person name="Bidwell S."/>
            <person name="Joardar V."/>
            <person name="Thiagarajan M."/>
            <person name="Amedeo P."/>
            <person name="Galinsky K.J."/>
            <person name="Schobel S."/>
            <person name="Inman J."/>
            <person name="Hostetler J."/>
            <person name="Miller J."/>
            <person name="Hammond M."/>
            <person name="Megy K."/>
            <person name="Lawson D."/>
            <person name="Kodira C."/>
            <person name="Sutton G."/>
            <person name="Meyer J."/>
            <person name="Hill C.A."/>
            <person name="Birren B."/>
            <person name="Nene V."/>
            <person name="Collins F."/>
            <person name="Alarcon-Chaidez F."/>
            <person name="Wikel S."/>
            <person name="Strausberg R."/>
        </authorList>
    </citation>
    <scope>NUCLEOTIDE SEQUENCE [LARGE SCALE GENOMIC DNA]</scope>
    <source>
        <strain evidence="13">Wikel</strain>
        <strain evidence="11">Wikel colony</strain>
    </source>
</reference>
<dbReference type="PANTHER" id="PTHR11214">
    <property type="entry name" value="BETA-1,3-N-ACETYLGLUCOSAMINYLTRANSFERASE"/>
    <property type="match status" value="1"/>
</dbReference>
<dbReference type="GO" id="GO:0016757">
    <property type="term" value="F:glycosyltransferase activity"/>
    <property type="evidence" value="ECO:0000318"/>
    <property type="project" value="GO_Central"/>
</dbReference>
<dbReference type="VEuPathDB" id="VectorBase:ISCI006525"/>
<evidence type="ECO:0000256" key="3">
    <source>
        <dbReference type="ARBA" id="ARBA00022676"/>
    </source>
</evidence>
<dbReference type="Pfam" id="PF01762">
    <property type="entry name" value="Galactosyl_T"/>
    <property type="match status" value="1"/>
</dbReference>
<dbReference type="HOGENOM" id="CLU_864861_0_0_1"/>
<organism>
    <name type="scientific">Ixodes scapularis</name>
    <name type="common">Black-legged tick</name>
    <name type="synonym">Deer tick</name>
    <dbReference type="NCBI Taxonomy" id="6945"/>
    <lineage>
        <taxon>Eukaryota</taxon>
        <taxon>Metazoa</taxon>
        <taxon>Ecdysozoa</taxon>
        <taxon>Arthropoda</taxon>
        <taxon>Chelicerata</taxon>
        <taxon>Arachnida</taxon>
        <taxon>Acari</taxon>
        <taxon>Parasitiformes</taxon>
        <taxon>Ixodida</taxon>
        <taxon>Ixodoidea</taxon>
        <taxon>Ixodidae</taxon>
        <taxon>Ixodinae</taxon>
        <taxon>Ixodes</taxon>
    </lineage>
</organism>
<dbReference type="GO" id="GO:0006493">
    <property type="term" value="P:protein O-linked glycosylation"/>
    <property type="evidence" value="ECO:0000318"/>
    <property type="project" value="GO_Central"/>
</dbReference>
<keyword evidence="6 10" id="KW-0735">Signal-anchor</keyword>